<keyword evidence="10 12" id="KW-0472">Membrane</keyword>
<evidence type="ECO:0000313" key="15">
    <source>
        <dbReference type="EMBL" id="CAB4876028.1"/>
    </source>
</evidence>
<keyword evidence="6 12" id="KW-0812">Transmembrane</keyword>
<evidence type="ECO:0000256" key="1">
    <source>
        <dbReference type="ARBA" id="ARBA00000085"/>
    </source>
</evidence>
<keyword evidence="8 12" id="KW-1133">Transmembrane helix</keyword>
<dbReference type="InterPro" id="IPR003594">
    <property type="entry name" value="HATPase_dom"/>
</dbReference>
<dbReference type="InterPro" id="IPR003661">
    <property type="entry name" value="HisK_dim/P_dom"/>
</dbReference>
<dbReference type="InterPro" id="IPR036890">
    <property type="entry name" value="HATPase_C_sf"/>
</dbReference>
<dbReference type="InterPro" id="IPR004358">
    <property type="entry name" value="Sig_transdc_His_kin-like_C"/>
</dbReference>
<evidence type="ECO:0000256" key="4">
    <source>
        <dbReference type="ARBA" id="ARBA00022553"/>
    </source>
</evidence>
<keyword evidence="7" id="KW-0418">Kinase</keyword>
<dbReference type="AlphaFoldDB" id="A0A6J7E200"/>
<dbReference type="EC" id="2.7.13.3" evidence="3"/>
<dbReference type="SMART" id="SM00387">
    <property type="entry name" value="HATPase_c"/>
    <property type="match status" value="1"/>
</dbReference>
<dbReference type="InterPro" id="IPR036097">
    <property type="entry name" value="HisK_dim/P_sf"/>
</dbReference>
<dbReference type="InterPro" id="IPR050428">
    <property type="entry name" value="TCS_sensor_his_kinase"/>
</dbReference>
<dbReference type="Gene3D" id="3.30.565.10">
    <property type="entry name" value="Histidine kinase-like ATPase, C-terminal domain"/>
    <property type="match status" value="1"/>
</dbReference>
<protein>
    <recommendedName>
        <fullName evidence="3">histidine kinase</fullName>
        <ecNumber evidence="3">2.7.13.3</ecNumber>
    </recommendedName>
</protein>
<evidence type="ECO:0000256" key="11">
    <source>
        <dbReference type="SAM" id="Coils"/>
    </source>
</evidence>
<feature type="coiled-coil region" evidence="11">
    <location>
        <begin position="265"/>
        <end position="292"/>
    </location>
</feature>
<dbReference type="PANTHER" id="PTHR45436:SF5">
    <property type="entry name" value="SENSOR HISTIDINE KINASE TRCS"/>
    <property type="match status" value="1"/>
</dbReference>
<dbReference type="GO" id="GO:0000155">
    <property type="term" value="F:phosphorelay sensor kinase activity"/>
    <property type="evidence" value="ECO:0007669"/>
    <property type="project" value="InterPro"/>
</dbReference>
<accession>A0A6J7E200</accession>
<comment type="subcellular location">
    <subcellularLocation>
        <location evidence="2">Membrane</location>
    </subcellularLocation>
</comment>
<dbReference type="Pfam" id="PF00512">
    <property type="entry name" value="HisKA"/>
    <property type="match status" value="1"/>
</dbReference>
<evidence type="ECO:0000256" key="8">
    <source>
        <dbReference type="ARBA" id="ARBA00022989"/>
    </source>
</evidence>
<feature type="transmembrane region" description="Helical" evidence="12">
    <location>
        <begin position="158"/>
        <end position="179"/>
    </location>
</feature>
<evidence type="ECO:0000256" key="10">
    <source>
        <dbReference type="ARBA" id="ARBA00023136"/>
    </source>
</evidence>
<dbReference type="Gene3D" id="6.10.340.10">
    <property type="match status" value="1"/>
</dbReference>
<dbReference type="PROSITE" id="PS50885">
    <property type="entry name" value="HAMP"/>
    <property type="match status" value="1"/>
</dbReference>
<dbReference type="Pfam" id="PF00672">
    <property type="entry name" value="HAMP"/>
    <property type="match status" value="1"/>
</dbReference>
<name>A0A6J7E200_9ZZZZ</name>
<feature type="domain" description="Histidine kinase" evidence="13">
    <location>
        <begin position="240"/>
        <end position="448"/>
    </location>
</feature>
<evidence type="ECO:0000256" key="5">
    <source>
        <dbReference type="ARBA" id="ARBA00022679"/>
    </source>
</evidence>
<evidence type="ECO:0000256" key="3">
    <source>
        <dbReference type="ARBA" id="ARBA00012438"/>
    </source>
</evidence>
<proteinExistence type="predicted"/>
<evidence type="ECO:0000256" key="2">
    <source>
        <dbReference type="ARBA" id="ARBA00004370"/>
    </source>
</evidence>
<feature type="domain" description="HAMP" evidence="14">
    <location>
        <begin position="180"/>
        <end position="232"/>
    </location>
</feature>
<comment type="catalytic activity">
    <reaction evidence="1">
        <text>ATP + protein L-histidine = ADP + protein N-phospho-L-histidine.</text>
        <dbReference type="EC" id="2.7.13.3"/>
    </reaction>
</comment>
<dbReference type="PRINTS" id="PR00344">
    <property type="entry name" value="BCTRLSENSOR"/>
</dbReference>
<dbReference type="PANTHER" id="PTHR45436">
    <property type="entry name" value="SENSOR HISTIDINE KINASE YKOH"/>
    <property type="match status" value="1"/>
</dbReference>
<dbReference type="SUPFAM" id="SSF47384">
    <property type="entry name" value="Homodimeric domain of signal transducing histidine kinase"/>
    <property type="match status" value="1"/>
</dbReference>
<dbReference type="SMART" id="SM00388">
    <property type="entry name" value="HisKA"/>
    <property type="match status" value="1"/>
</dbReference>
<evidence type="ECO:0000259" key="13">
    <source>
        <dbReference type="PROSITE" id="PS50109"/>
    </source>
</evidence>
<organism evidence="15">
    <name type="scientific">freshwater metagenome</name>
    <dbReference type="NCBI Taxonomy" id="449393"/>
    <lineage>
        <taxon>unclassified sequences</taxon>
        <taxon>metagenomes</taxon>
        <taxon>ecological metagenomes</taxon>
    </lineage>
</organism>
<evidence type="ECO:0000256" key="9">
    <source>
        <dbReference type="ARBA" id="ARBA00023012"/>
    </source>
</evidence>
<dbReference type="GO" id="GO:0016020">
    <property type="term" value="C:membrane"/>
    <property type="evidence" value="ECO:0007669"/>
    <property type="project" value="UniProtKB-SubCell"/>
</dbReference>
<dbReference type="SUPFAM" id="SSF55874">
    <property type="entry name" value="ATPase domain of HSP90 chaperone/DNA topoisomerase II/histidine kinase"/>
    <property type="match status" value="1"/>
</dbReference>
<dbReference type="InterPro" id="IPR003660">
    <property type="entry name" value="HAMP_dom"/>
</dbReference>
<gene>
    <name evidence="15" type="ORF">UFOPK3402_00960</name>
</gene>
<keyword evidence="4" id="KW-0597">Phosphoprotein</keyword>
<sequence length="448" mass="47113">MTKRLVVAMTVVAGLVAIALAIPLASIAATNVRSAFVSDLEIETLGTASVLGSQSLERWPGTISDSAKRTGARVVVVDSDRVLLVDSRNSTLDRAFDRPEIDQALAGRLNSDVRPSETLGEDLRFVAAPIVQGLSVVAAVRFSLPEDAVASQVRRTQLWLVAFVLAVMIGAGLVAWLIARSIAGPLNRLSLVAARLPDDLTLRASESDGPIEVRSVARVLNQTAERLAGILLRTERVAADASHHLRTPLTGVRLRLEAIEETTDQDDVRRQAQAATTEVDRLTRRIEQVLALARSDAGAGLVEIADATAVARERVGAARPNASRRDLHIDERIAPGLTVSCSVGTLARVIDELLGNALSYASTQVRVTLEGRGGAVALRVEDDGPGIAASEWASVFDRFTRGSSAVPGGSGLGLALVREAARAIGGDAVAGASDLGGLTVEVTWPAPK</sequence>
<dbReference type="EMBL" id="CAFBLS010000106">
    <property type="protein sequence ID" value="CAB4876028.1"/>
    <property type="molecule type" value="Genomic_DNA"/>
</dbReference>
<keyword evidence="11" id="KW-0175">Coiled coil</keyword>
<dbReference type="Gene3D" id="1.10.287.130">
    <property type="match status" value="1"/>
</dbReference>
<dbReference type="Pfam" id="PF02518">
    <property type="entry name" value="HATPase_c"/>
    <property type="match status" value="1"/>
</dbReference>
<keyword evidence="9" id="KW-0902">Two-component regulatory system</keyword>
<dbReference type="CDD" id="cd00082">
    <property type="entry name" value="HisKA"/>
    <property type="match status" value="1"/>
</dbReference>
<reference evidence="15" key="1">
    <citation type="submission" date="2020-05" db="EMBL/GenBank/DDBJ databases">
        <authorList>
            <person name="Chiriac C."/>
            <person name="Salcher M."/>
            <person name="Ghai R."/>
            <person name="Kavagutti S V."/>
        </authorList>
    </citation>
    <scope>NUCLEOTIDE SEQUENCE</scope>
</reference>
<keyword evidence="5" id="KW-0808">Transferase</keyword>
<dbReference type="PROSITE" id="PS50109">
    <property type="entry name" value="HIS_KIN"/>
    <property type="match status" value="1"/>
</dbReference>
<evidence type="ECO:0000259" key="14">
    <source>
        <dbReference type="PROSITE" id="PS50885"/>
    </source>
</evidence>
<dbReference type="SMART" id="SM00304">
    <property type="entry name" value="HAMP"/>
    <property type="match status" value="1"/>
</dbReference>
<evidence type="ECO:0000256" key="7">
    <source>
        <dbReference type="ARBA" id="ARBA00022777"/>
    </source>
</evidence>
<evidence type="ECO:0000256" key="12">
    <source>
        <dbReference type="SAM" id="Phobius"/>
    </source>
</evidence>
<dbReference type="InterPro" id="IPR005467">
    <property type="entry name" value="His_kinase_dom"/>
</dbReference>
<evidence type="ECO:0000256" key="6">
    <source>
        <dbReference type="ARBA" id="ARBA00022692"/>
    </source>
</evidence>